<comment type="caution">
    <text evidence="1">The sequence shown here is derived from an EMBL/GenBank/DDBJ whole genome shotgun (WGS) entry which is preliminary data.</text>
</comment>
<reference evidence="1" key="1">
    <citation type="submission" date="2021-06" db="EMBL/GenBank/DDBJ databases">
        <authorList>
            <person name="Kallberg Y."/>
            <person name="Tangrot J."/>
            <person name="Rosling A."/>
        </authorList>
    </citation>
    <scope>NUCLEOTIDE SEQUENCE</scope>
    <source>
        <strain evidence="1">BR232B</strain>
    </source>
</reference>
<protein>
    <submittedName>
        <fullName evidence="1">7214_t:CDS:1</fullName>
    </submittedName>
</protein>
<name>A0A9N9CAI6_9GLOM</name>
<sequence>MPQNSRNEKDRKATNFTTMLRKLQAIGILLILVILVKSSTADLVITDNVAKNSANTTAEIATDSGYPIHQVSMVIRGWLVPLDYLRLHWVDWTQQSRWYEDIDTDGHDWLTVQYTSPSWAAGYYYEMSSFYGNGNTATILWWDGWVNGIYCNDLHFYIKKVFTYKCNRKTEIIWGQNCNYPL</sequence>
<organism evidence="1 2">
    <name type="scientific">Paraglomus brasilianum</name>
    <dbReference type="NCBI Taxonomy" id="144538"/>
    <lineage>
        <taxon>Eukaryota</taxon>
        <taxon>Fungi</taxon>
        <taxon>Fungi incertae sedis</taxon>
        <taxon>Mucoromycota</taxon>
        <taxon>Glomeromycotina</taxon>
        <taxon>Glomeromycetes</taxon>
        <taxon>Paraglomerales</taxon>
        <taxon>Paraglomeraceae</taxon>
        <taxon>Paraglomus</taxon>
    </lineage>
</organism>
<evidence type="ECO:0000313" key="2">
    <source>
        <dbReference type="Proteomes" id="UP000789739"/>
    </source>
</evidence>
<dbReference type="AlphaFoldDB" id="A0A9N9CAI6"/>
<gene>
    <name evidence="1" type="ORF">PBRASI_LOCUS7287</name>
</gene>
<proteinExistence type="predicted"/>
<dbReference type="Proteomes" id="UP000789739">
    <property type="component" value="Unassembled WGS sequence"/>
</dbReference>
<keyword evidence="2" id="KW-1185">Reference proteome</keyword>
<accession>A0A9N9CAI6</accession>
<dbReference type="OrthoDB" id="2428437at2759"/>
<evidence type="ECO:0000313" key="1">
    <source>
        <dbReference type="EMBL" id="CAG8594188.1"/>
    </source>
</evidence>
<dbReference type="EMBL" id="CAJVPI010001096">
    <property type="protein sequence ID" value="CAG8594188.1"/>
    <property type="molecule type" value="Genomic_DNA"/>
</dbReference>